<feature type="region of interest" description="Disordered" evidence="8">
    <location>
        <begin position="187"/>
        <end position="207"/>
    </location>
</feature>
<feature type="transmembrane region" description="Helical" evidence="9">
    <location>
        <begin position="71"/>
        <end position="93"/>
    </location>
</feature>
<reference evidence="10 11" key="1">
    <citation type="journal article" date="2023" name="Sci. Data">
        <title>Genome assembly of the Korean intertidal mud-creeper Batillaria attramentaria.</title>
        <authorList>
            <person name="Patra A.K."/>
            <person name="Ho P.T."/>
            <person name="Jun S."/>
            <person name="Lee S.J."/>
            <person name="Kim Y."/>
            <person name="Won Y.J."/>
        </authorList>
    </citation>
    <scope>NUCLEOTIDE SEQUENCE [LARGE SCALE GENOMIC DNA]</scope>
    <source>
        <strain evidence="10">Wonlab-2016</strain>
    </source>
</reference>
<protein>
    <submittedName>
        <fullName evidence="10">Uncharacterized protein</fullName>
    </submittedName>
</protein>
<evidence type="ECO:0000256" key="3">
    <source>
        <dbReference type="ARBA" id="ARBA00022448"/>
    </source>
</evidence>
<comment type="caution">
    <text evidence="10">The sequence shown here is derived from an EMBL/GenBank/DDBJ whole genome shotgun (WGS) entry which is preliminary data.</text>
</comment>
<accession>A0ABD0LNJ4</accession>
<dbReference type="InterPro" id="IPR037272">
    <property type="entry name" value="SNS_sf"/>
</dbReference>
<organism evidence="10 11">
    <name type="scientific">Batillaria attramentaria</name>
    <dbReference type="NCBI Taxonomy" id="370345"/>
    <lineage>
        <taxon>Eukaryota</taxon>
        <taxon>Metazoa</taxon>
        <taxon>Spiralia</taxon>
        <taxon>Lophotrochozoa</taxon>
        <taxon>Mollusca</taxon>
        <taxon>Gastropoda</taxon>
        <taxon>Caenogastropoda</taxon>
        <taxon>Sorbeoconcha</taxon>
        <taxon>Cerithioidea</taxon>
        <taxon>Batillariidae</taxon>
        <taxon>Batillaria</taxon>
    </lineage>
</organism>
<dbReference type="PRINTS" id="PR00176">
    <property type="entry name" value="NANEUSMPORT"/>
</dbReference>
<keyword evidence="3" id="KW-0813">Transport</keyword>
<evidence type="ECO:0000256" key="4">
    <source>
        <dbReference type="ARBA" id="ARBA00022692"/>
    </source>
</evidence>
<gene>
    <name evidence="10" type="ORF">BaRGS_00008164</name>
</gene>
<comment type="subcellular location">
    <subcellularLocation>
        <location evidence="1">Membrane</location>
        <topology evidence="1">Multi-pass membrane protein</topology>
    </subcellularLocation>
</comment>
<sequence>MCMIEFLLGIPCVFQGGIYILQIMDWYCATFSLMLLSLTEVLVISWIYGVNRFYKDIELMIGYKPSVYWKVLWCFVTPATILFIWIFSVSQLAPVTYGTYNYPTWAIVFGWGLGLISLLPLPVVAIHSICKEKGTLWQRIKKLSRPADNWGPALPENREEWLATFDANDCRRPQLAFSVVSQPIYSPKKASGAAPHHHHQGASPEQRNLLSDSVQSDLPLGASADFTSMFTNGQKPPVSNC</sequence>
<dbReference type="SUPFAM" id="SSF161070">
    <property type="entry name" value="SNF-like"/>
    <property type="match status" value="1"/>
</dbReference>
<dbReference type="InterPro" id="IPR000175">
    <property type="entry name" value="Na/ntran_symport"/>
</dbReference>
<evidence type="ECO:0000256" key="7">
    <source>
        <dbReference type="ARBA" id="ARBA00023180"/>
    </source>
</evidence>
<evidence type="ECO:0000256" key="9">
    <source>
        <dbReference type="SAM" id="Phobius"/>
    </source>
</evidence>
<evidence type="ECO:0000256" key="8">
    <source>
        <dbReference type="SAM" id="MobiDB-lite"/>
    </source>
</evidence>
<evidence type="ECO:0000256" key="5">
    <source>
        <dbReference type="ARBA" id="ARBA00022989"/>
    </source>
</evidence>
<feature type="transmembrane region" description="Helical" evidence="9">
    <location>
        <begin position="105"/>
        <end position="130"/>
    </location>
</feature>
<dbReference type="EMBL" id="JACVVK020000036">
    <property type="protein sequence ID" value="KAK7500589.1"/>
    <property type="molecule type" value="Genomic_DNA"/>
</dbReference>
<dbReference type="Proteomes" id="UP001519460">
    <property type="component" value="Unassembled WGS sequence"/>
</dbReference>
<keyword evidence="6 9" id="KW-0472">Membrane</keyword>
<feature type="transmembrane region" description="Helical" evidence="9">
    <location>
        <begin position="30"/>
        <end position="50"/>
    </location>
</feature>
<evidence type="ECO:0000256" key="2">
    <source>
        <dbReference type="ARBA" id="ARBA00006459"/>
    </source>
</evidence>
<evidence type="ECO:0000313" key="11">
    <source>
        <dbReference type="Proteomes" id="UP001519460"/>
    </source>
</evidence>
<keyword evidence="5 9" id="KW-1133">Transmembrane helix</keyword>
<dbReference type="AlphaFoldDB" id="A0ABD0LNJ4"/>
<evidence type="ECO:0000256" key="1">
    <source>
        <dbReference type="ARBA" id="ARBA00004141"/>
    </source>
</evidence>
<name>A0ABD0LNJ4_9CAEN</name>
<comment type="similarity">
    <text evidence="2">Belongs to the sodium:neurotransmitter symporter (SNF) (TC 2.A.22) family.</text>
</comment>
<dbReference type="Pfam" id="PF00209">
    <property type="entry name" value="SNF"/>
    <property type="match status" value="1"/>
</dbReference>
<dbReference type="PROSITE" id="PS50267">
    <property type="entry name" value="NA_NEUROTRAN_SYMP_3"/>
    <property type="match status" value="1"/>
</dbReference>
<evidence type="ECO:0000313" key="10">
    <source>
        <dbReference type="EMBL" id="KAK7500589.1"/>
    </source>
</evidence>
<keyword evidence="11" id="KW-1185">Reference proteome</keyword>
<evidence type="ECO:0000256" key="6">
    <source>
        <dbReference type="ARBA" id="ARBA00023136"/>
    </source>
</evidence>
<proteinExistence type="inferred from homology"/>
<dbReference type="PANTHER" id="PTHR11616">
    <property type="entry name" value="SODIUM/CHLORIDE DEPENDENT TRANSPORTER"/>
    <property type="match status" value="1"/>
</dbReference>
<keyword evidence="4 9" id="KW-0812">Transmembrane</keyword>
<feature type="transmembrane region" description="Helical" evidence="9">
    <location>
        <begin position="7"/>
        <end position="24"/>
    </location>
</feature>
<keyword evidence="7" id="KW-0325">Glycoprotein</keyword>
<dbReference type="GO" id="GO:0016020">
    <property type="term" value="C:membrane"/>
    <property type="evidence" value="ECO:0007669"/>
    <property type="project" value="UniProtKB-SubCell"/>
</dbReference>
<dbReference type="PANTHER" id="PTHR11616:SF321">
    <property type="entry name" value="SODIUM-DEPENDENT NUTRIENT AMINO ACID TRANSPORTER 1-RELATED"/>
    <property type="match status" value="1"/>
</dbReference>